<dbReference type="CDD" id="cd00782">
    <property type="entry name" value="MutL_Trans"/>
    <property type="match status" value="1"/>
</dbReference>
<dbReference type="InterPro" id="IPR014721">
    <property type="entry name" value="Ribsml_uS5_D2-typ_fold_subgr"/>
</dbReference>
<dbReference type="InterPro" id="IPR020667">
    <property type="entry name" value="DNA_mismatch_repair_MutL"/>
</dbReference>
<accession>A0ABT1E779</accession>
<keyword evidence="8" id="KW-1185">Reference proteome</keyword>
<dbReference type="NCBIfam" id="TIGR00585">
    <property type="entry name" value="mutl"/>
    <property type="match status" value="1"/>
</dbReference>
<dbReference type="SUPFAM" id="SSF55874">
    <property type="entry name" value="ATPase domain of HSP90 chaperone/DNA topoisomerase II/histidine kinase"/>
    <property type="match status" value="1"/>
</dbReference>
<dbReference type="Pfam" id="PF01119">
    <property type="entry name" value="DNA_mis_repair"/>
    <property type="match status" value="1"/>
</dbReference>
<dbReference type="Gene3D" id="3.30.230.10">
    <property type="match status" value="1"/>
</dbReference>
<dbReference type="InterPro" id="IPR042120">
    <property type="entry name" value="MutL_C_dimsub"/>
</dbReference>
<comment type="caution">
    <text evidence="7">The sequence shown here is derived from an EMBL/GenBank/DDBJ whole genome shotgun (WGS) entry which is preliminary data.</text>
</comment>
<dbReference type="InterPro" id="IPR013507">
    <property type="entry name" value="DNA_mismatch_S5_2-like"/>
</dbReference>
<evidence type="ECO:0000256" key="3">
    <source>
        <dbReference type="ARBA" id="ARBA00023204"/>
    </source>
</evidence>
<comment type="similarity">
    <text evidence="1 4">Belongs to the DNA mismatch repair MutL/HexB family.</text>
</comment>
<dbReference type="Gene3D" id="3.30.1540.20">
    <property type="entry name" value="MutL, C-terminal domain, dimerisation subdomain"/>
    <property type="match status" value="1"/>
</dbReference>
<dbReference type="Pfam" id="PF13589">
    <property type="entry name" value="HATPase_c_3"/>
    <property type="match status" value="1"/>
</dbReference>
<dbReference type="InterPro" id="IPR014762">
    <property type="entry name" value="DNA_mismatch_repair_CS"/>
</dbReference>
<dbReference type="PANTHER" id="PTHR10073">
    <property type="entry name" value="DNA MISMATCH REPAIR PROTEIN MLH, PMS, MUTL"/>
    <property type="match status" value="1"/>
</dbReference>
<feature type="domain" description="MutL C-terminal dimerisation" evidence="5">
    <location>
        <begin position="428"/>
        <end position="571"/>
    </location>
</feature>
<dbReference type="GO" id="GO:0004519">
    <property type="term" value="F:endonuclease activity"/>
    <property type="evidence" value="ECO:0007669"/>
    <property type="project" value="UniProtKB-KW"/>
</dbReference>
<dbReference type="SMART" id="SM00853">
    <property type="entry name" value="MutL_C"/>
    <property type="match status" value="1"/>
</dbReference>
<dbReference type="Proteomes" id="UP001523566">
    <property type="component" value="Unassembled WGS sequence"/>
</dbReference>
<keyword evidence="7" id="KW-0378">Hydrolase</keyword>
<dbReference type="InterPro" id="IPR042121">
    <property type="entry name" value="MutL_C_regsub"/>
</dbReference>
<name>A0ABT1E779_9FIRM</name>
<dbReference type="PROSITE" id="PS00058">
    <property type="entry name" value="DNA_MISMATCH_REPAIR_1"/>
    <property type="match status" value="1"/>
</dbReference>
<dbReference type="SUPFAM" id="SSF118116">
    <property type="entry name" value="DNA mismatch repair protein MutL"/>
    <property type="match status" value="1"/>
</dbReference>
<dbReference type="SMART" id="SM01340">
    <property type="entry name" value="DNA_mis_repair"/>
    <property type="match status" value="1"/>
</dbReference>
<protein>
    <recommendedName>
        <fullName evidence="4">DNA mismatch repair protein MutL</fullName>
    </recommendedName>
</protein>
<gene>
    <name evidence="4 7" type="primary">mutL</name>
    <name evidence="7" type="ORF">NK125_04560</name>
</gene>
<sequence length="615" mass="69547">MNQINVLDQLTIDKIAAGEVVERPASIVKELLENAIDANASSIIVEINDGGISYIRIADNGEGISREDVRKAFLRHSTSKIRTEADLNSISSLGFRGEALSSISAVSQVEMVSKPKTQDFAIRYQIHGGVEVDFSETGAPNGTTFEIRQIFYNTPARRKFLKTAMTEAGHISEVISRLALSHPEVSFHFLNNNQTKLHTAGNGNLKDTIYHMYGREIATNLLPVSFDNGRISISGFAGKPEITKGNRSYETFFLNGRYIKNHIISKAIEDAYKDFTMLHRFPFVVLNIEVNKEAVDVNVHPTKMEVRFSNSSEIYDGIYEGISTALHEKELIPVVEPSVKPMIEKVPAYSTPVTSQPNIVKEEKPSPNLNYYLEEMKKRVSAYHEKPKEETPSVVPAVSPKDTPSAPVQLDLFEEKLLKRDVKTTYRLIGQAFETYWMIEKDEKLYIIDQHAAHERVLYEKIMMQLKEKDHTSQMIQPPIILQLSMKEADLLRKNLEAFERIGYEIEDFGQDAFTVRGVPGNLYSIAKKDLLMEMIDSLSDDFNQKLTPDILDEKIASMSCKAAVKGNVLLSKNEVDQLISELLELDNPYHCPHGRPTIVSMTKRDIEKMFKRII</sequence>
<dbReference type="InterPro" id="IPR037198">
    <property type="entry name" value="MutL_C_sf"/>
</dbReference>
<feature type="domain" description="DNA mismatch repair protein S5" evidence="6">
    <location>
        <begin position="209"/>
        <end position="327"/>
    </location>
</feature>
<evidence type="ECO:0000256" key="2">
    <source>
        <dbReference type="ARBA" id="ARBA00022763"/>
    </source>
</evidence>
<dbReference type="InterPro" id="IPR014790">
    <property type="entry name" value="MutL_C"/>
</dbReference>
<dbReference type="PANTHER" id="PTHR10073:SF12">
    <property type="entry name" value="DNA MISMATCH REPAIR PROTEIN MLH1"/>
    <property type="match status" value="1"/>
</dbReference>
<evidence type="ECO:0000313" key="8">
    <source>
        <dbReference type="Proteomes" id="UP001523566"/>
    </source>
</evidence>
<keyword evidence="2 4" id="KW-0227">DNA damage</keyword>
<dbReference type="InterPro" id="IPR036890">
    <property type="entry name" value="HATPase_C_sf"/>
</dbReference>
<keyword evidence="7" id="KW-0540">Nuclease</keyword>
<dbReference type="EMBL" id="JAMZFW010000004">
    <property type="protein sequence ID" value="MCP1101686.1"/>
    <property type="molecule type" value="Genomic_DNA"/>
</dbReference>
<evidence type="ECO:0000256" key="1">
    <source>
        <dbReference type="ARBA" id="ARBA00006082"/>
    </source>
</evidence>
<dbReference type="Gene3D" id="3.30.565.10">
    <property type="entry name" value="Histidine kinase-like ATPase, C-terminal domain"/>
    <property type="match status" value="1"/>
</dbReference>
<dbReference type="HAMAP" id="MF_00149">
    <property type="entry name" value="DNA_mis_repair"/>
    <property type="match status" value="1"/>
</dbReference>
<evidence type="ECO:0000256" key="4">
    <source>
        <dbReference type="HAMAP-Rule" id="MF_00149"/>
    </source>
</evidence>
<proteinExistence type="inferred from homology"/>
<dbReference type="Pfam" id="PF08676">
    <property type="entry name" value="MutL_C"/>
    <property type="match status" value="1"/>
</dbReference>
<dbReference type="InterPro" id="IPR020568">
    <property type="entry name" value="Ribosomal_Su5_D2-typ_SF"/>
</dbReference>
<organism evidence="7 8">
    <name type="scientific">Aequitasia blattaphilus</name>
    <dbReference type="NCBI Taxonomy" id="2949332"/>
    <lineage>
        <taxon>Bacteria</taxon>
        <taxon>Bacillati</taxon>
        <taxon>Bacillota</taxon>
        <taxon>Clostridia</taxon>
        <taxon>Lachnospirales</taxon>
        <taxon>Lachnospiraceae</taxon>
        <taxon>Aequitasia</taxon>
    </lineage>
</organism>
<keyword evidence="3 4" id="KW-0234">DNA repair</keyword>
<evidence type="ECO:0000259" key="6">
    <source>
        <dbReference type="SMART" id="SM01340"/>
    </source>
</evidence>
<evidence type="ECO:0000313" key="7">
    <source>
        <dbReference type="EMBL" id="MCP1101686.1"/>
    </source>
</evidence>
<dbReference type="InterPro" id="IPR002099">
    <property type="entry name" value="MutL/Mlh/PMS"/>
</dbReference>
<dbReference type="InterPro" id="IPR038973">
    <property type="entry name" value="MutL/Mlh/Pms-like"/>
</dbReference>
<dbReference type="CDD" id="cd16926">
    <property type="entry name" value="HATPase_MutL-MLH-PMS-like"/>
    <property type="match status" value="1"/>
</dbReference>
<dbReference type="RefSeq" id="WP_262065469.1">
    <property type="nucleotide sequence ID" value="NZ_JAMXOD010000004.1"/>
</dbReference>
<dbReference type="Gene3D" id="3.30.1370.100">
    <property type="entry name" value="MutL, C-terminal domain, regulatory subdomain"/>
    <property type="match status" value="1"/>
</dbReference>
<reference evidence="7 8" key="1">
    <citation type="journal article" date="2022" name="Genome Biol. Evol.">
        <title>Host diet, physiology and behaviors set the stage for Lachnospiraceae cladogenesis.</title>
        <authorList>
            <person name="Vera-Ponce De Leon A."/>
            <person name="Schneider M."/>
            <person name="Jahnes B.C."/>
            <person name="Sadowski V."/>
            <person name="Camuy-Velez L.A."/>
            <person name="Duan J."/>
            <person name="Sabree Z.L."/>
        </authorList>
    </citation>
    <scope>NUCLEOTIDE SEQUENCE [LARGE SCALE GENOMIC DNA]</scope>
    <source>
        <strain evidence="7 8">PAL113</strain>
    </source>
</reference>
<keyword evidence="7" id="KW-0255">Endonuclease</keyword>
<dbReference type="SUPFAM" id="SSF54211">
    <property type="entry name" value="Ribosomal protein S5 domain 2-like"/>
    <property type="match status" value="1"/>
</dbReference>
<evidence type="ECO:0000259" key="5">
    <source>
        <dbReference type="SMART" id="SM00853"/>
    </source>
</evidence>
<comment type="function">
    <text evidence="4">This protein is involved in the repair of mismatches in DNA. It is required for dam-dependent methyl-directed DNA mismatch repair. May act as a 'molecular matchmaker', a protein that promotes the formation of a stable complex between two or more DNA-binding proteins in an ATP-dependent manner without itself being part of a final effector complex.</text>
</comment>